<dbReference type="PANTHER" id="PTHR24960:SF85">
    <property type="entry name" value="POLYFERREDOXIN PROTEIN VHUB"/>
    <property type="match status" value="1"/>
</dbReference>
<feature type="domain" description="4Fe-4S ferredoxin-type" evidence="5">
    <location>
        <begin position="1"/>
        <end position="28"/>
    </location>
</feature>
<dbReference type="InterPro" id="IPR050157">
    <property type="entry name" value="PSI_iron-sulfur_center"/>
</dbReference>
<protein>
    <recommendedName>
        <fullName evidence="5">4Fe-4S ferredoxin-type domain-containing protein</fullName>
    </recommendedName>
</protein>
<organism evidence="6">
    <name type="scientific">bioreactor metagenome</name>
    <dbReference type="NCBI Taxonomy" id="1076179"/>
    <lineage>
        <taxon>unclassified sequences</taxon>
        <taxon>metagenomes</taxon>
        <taxon>ecological metagenomes</taxon>
    </lineage>
</organism>
<dbReference type="Pfam" id="PF12838">
    <property type="entry name" value="Fer4_7"/>
    <property type="match status" value="1"/>
</dbReference>
<evidence type="ECO:0000256" key="3">
    <source>
        <dbReference type="ARBA" id="ARBA00023004"/>
    </source>
</evidence>
<evidence type="ECO:0000256" key="2">
    <source>
        <dbReference type="ARBA" id="ARBA00022723"/>
    </source>
</evidence>
<name>A0A645AL31_9ZZZZ</name>
<keyword evidence="2" id="KW-0479">Metal-binding</keyword>
<reference evidence="6" key="1">
    <citation type="submission" date="2019-08" db="EMBL/GenBank/DDBJ databases">
        <authorList>
            <person name="Kucharzyk K."/>
            <person name="Murdoch R.W."/>
            <person name="Higgins S."/>
            <person name="Loffler F."/>
        </authorList>
    </citation>
    <scope>NUCLEOTIDE SEQUENCE</scope>
</reference>
<evidence type="ECO:0000259" key="5">
    <source>
        <dbReference type="PROSITE" id="PS51379"/>
    </source>
</evidence>
<dbReference type="PROSITE" id="PS51379">
    <property type="entry name" value="4FE4S_FER_2"/>
    <property type="match status" value="2"/>
</dbReference>
<evidence type="ECO:0000256" key="4">
    <source>
        <dbReference type="ARBA" id="ARBA00023014"/>
    </source>
</evidence>
<sequence>MVIDMQKCVGCGICIPYCPVGAISIQEKKGYIDMDKCVECGSCLKQNVCPQHAFVQQTLAWPRYIRAIFSNVAVPSPNTGVPGRGTEEMKTNDVTGRFPSGVVGVAFELGRPGCGTDMKSVQLIATTVVQNGGRLERDNPTTFLFESLVTGKVKPEYMDEHCMSVIVEAVVDTDKFIPLMKEIKKIEPQISTVFSVDVITIMENGKIPTDAMLKEAGFTPRPNGKTCLGLGRPLAKFN</sequence>
<keyword evidence="1" id="KW-0004">4Fe-4S</keyword>
<accession>A0A645AL31</accession>
<gene>
    <name evidence="6" type="ORF">SDC9_100707</name>
</gene>
<proteinExistence type="predicted"/>
<dbReference type="PANTHER" id="PTHR24960">
    <property type="entry name" value="PHOTOSYSTEM I IRON-SULFUR CENTER-RELATED"/>
    <property type="match status" value="1"/>
</dbReference>
<dbReference type="EMBL" id="VSSQ01014569">
    <property type="protein sequence ID" value="MPM53935.1"/>
    <property type="molecule type" value="Genomic_DNA"/>
</dbReference>
<dbReference type="InterPro" id="IPR017896">
    <property type="entry name" value="4Fe4S_Fe-S-bd"/>
</dbReference>
<dbReference type="AlphaFoldDB" id="A0A645AL31"/>
<dbReference type="GO" id="GO:0046872">
    <property type="term" value="F:metal ion binding"/>
    <property type="evidence" value="ECO:0007669"/>
    <property type="project" value="UniProtKB-KW"/>
</dbReference>
<dbReference type="InterPro" id="IPR017900">
    <property type="entry name" value="4Fe4S_Fe_S_CS"/>
</dbReference>
<keyword evidence="3" id="KW-0408">Iron</keyword>
<evidence type="ECO:0000256" key="1">
    <source>
        <dbReference type="ARBA" id="ARBA00022485"/>
    </source>
</evidence>
<comment type="caution">
    <text evidence="6">The sequence shown here is derived from an EMBL/GenBank/DDBJ whole genome shotgun (WGS) entry which is preliminary data.</text>
</comment>
<feature type="domain" description="4Fe-4S ferredoxin-type" evidence="5">
    <location>
        <begin position="31"/>
        <end position="59"/>
    </location>
</feature>
<keyword evidence="4" id="KW-0411">Iron-sulfur</keyword>
<dbReference type="PROSITE" id="PS00198">
    <property type="entry name" value="4FE4S_FER_1"/>
    <property type="match status" value="1"/>
</dbReference>
<dbReference type="GO" id="GO:0051539">
    <property type="term" value="F:4 iron, 4 sulfur cluster binding"/>
    <property type="evidence" value="ECO:0007669"/>
    <property type="project" value="UniProtKB-KW"/>
</dbReference>
<dbReference type="Gene3D" id="3.30.70.20">
    <property type="match status" value="1"/>
</dbReference>
<dbReference type="SUPFAM" id="SSF54862">
    <property type="entry name" value="4Fe-4S ferredoxins"/>
    <property type="match status" value="1"/>
</dbReference>
<evidence type="ECO:0000313" key="6">
    <source>
        <dbReference type="EMBL" id="MPM53935.1"/>
    </source>
</evidence>